<keyword evidence="5" id="KW-0408">Iron</keyword>
<dbReference type="SUPFAM" id="SSF54909">
    <property type="entry name" value="Dimeric alpha+beta barrel"/>
    <property type="match status" value="1"/>
</dbReference>
<sequence>MTQQLDLLDIQGNVLRAYGRFRYPAARYVFFNIRDGARGRDFVAALTRRVTTAVQWGEGPDKLPAPEWTLNVAFAYQGLKELDLPRESLIGFSPEFVAGMKDRRDILGDDGPSAPEHWDPIWQRNRETREHDVHVFVSINGLMPLPKDAEPAAIHAAVLEAQVRVEAGYRWLQDQLAACQGGVVQLGGHRGDDGDLLDYQDVKAVLDNGVPTSKEHFGYTDGIGDPVFEGVPYDADRINGRGKQLDNGQWAPLAAGEFLLGHTDEALEYPPAPSPLLLSRNGTYMIYRKLHENVGTFEKYLDEHGERYQGGKELLAAKFVGRWRDNGAPIVKAWDAASKARFDAELAALEKAHDSHGADQLLSNFTYDEDMSGGRCPFSAHIRRINPRASLELTRDEQPPAKVCGGFSVSKGAFDTPGALSNRRRILRRGLPYGEVKDRSRDDGNHGIVIMMLNADINRQFEFVQQQWINYGNDFKAGNDKEILLGNHSQSEHFPSKAVLQVDPNSDEAPYILPRLPRFVETRGGDYFFVPSLTALRMIAAGTVDPT</sequence>
<keyword evidence="8" id="KW-1185">Reference proteome</keyword>
<dbReference type="PROSITE" id="PS51404">
    <property type="entry name" value="DYP_PEROXIDASE"/>
    <property type="match status" value="1"/>
</dbReference>
<reference evidence="8" key="1">
    <citation type="journal article" date="2019" name="Int. J. Syst. Evol. Microbiol.">
        <title>The Global Catalogue of Microorganisms (GCM) 10K type strain sequencing project: providing services to taxonomists for standard genome sequencing and annotation.</title>
        <authorList>
            <consortium name="The Broad Institute Genomics Platform"/>
            <consortium name="The Broad Institute Genome Sequencing Center for Infectious Disease"/>
            <person name="Wu L."/>
            <person name="Ma J."/>
        </authorList>
    </citation>
    <scope>NUCLEOTIDE SEQUENCE [LARGE SCALE GENOMIC DNA]</scope>
    <source>
        <strain evidence="8">KCTC 23701</strain>
    </source>
</reference>
<dbReference type="InterPro" id="IPR049509">
    <property type="entry name" value="DyP_N"/>
</dbReference>
<evidence type="ECO:0000256" key="3">
    <source>
        <dbReference type="ARBA" id="ARBA00022723"/>
    </source>
</evidence>
<dbReference type="PANTHER" id="PTHR30521">
    <property type="entry name" value="DEFERROCHELATASE/PEROXIDASE"/>
    <property type="match status" value="1"/>
</dbReference>
<keyword evidence="3" id="KW-0479">Metal-binding</keyword>
<protein>
    <submittedName>
        <fullName evidence="7">Peroxidase</fullName>
    </submittedName>
</protein>
<comment type="cofactor">
    <cofactor evidence="1">
        <name>heme b</name>
        <dbReference type="ChEBI" id="CHEBI:60344"/>
    </cofactor>
</comment>
<gene>
    <name evidence="7" type="ORF">GCM10007350_12440</name>
</gene>
<evidence type="ECO:0000256" key="4">
    <source>
        <dbReference type="ARBA" id="ARBA00023002"/>
    </source>
</evidence>
<name>A0ABQ3GXL7_9NEIS</name>
<dbReference type="InterPro" id="IPR011008">
    <property type="entry name" value="Dimeric_a/b-barrel"/>
</dbReference>
<proteinExistence type="predicted"/>
<accession>A0ABQ3GXL7</accession>
<keyword evidence="2 7" id="KW-0575">Peroxidase</keyword>
<evidence type="ECO:0000313" key="7">
    <source>
        <dbReference type="EMBL" id="GHD60065.1"/>
    </source>
</evidence>
<evidence type="ECO:0000313" key="8">
    <source>
        <dbReference type="Proteomes" id="UP000604737"/>
    </source>
</evidence>
<dbReference type="GO" id="GO:0004601">
    <property type="term" value="F:peroxidase activity"/>
    <property type="evidence" value="ECO:0007669"/>
    <property type="project" value="UniProtKB-KW"/>
</dbReference>
<dbReference type="PANTHER" id="PTHR30521:SF0">
    <property type="entry name" value="DYP-TYPE PEROXIDASE FAMILY PROTEIN"/>
    <property type="match status" value="1"/>
</dbReference>
<evidence type="ECO:0000256" key="1">
    <source>
        <dbReference type="ARBA" id="ARBA00001970"/>
    </source>
</evidence>
<evidence type="ECO:0000256" key="2">
    <source>
        <dbReference type="ARBA" id="ARBA00022559"/>
    </source>
</evidence>
<dbReference type="EMBL" id="BMYO01000003">
    <property type="protein sequence ID" value="GHD60065.1"/>
    <property type="molecule type" value="Genomic_DNA"/>
</dbReference>
<evidence type="ECO:0000259" key="6">
    <source>
        <dbReference type="Pfam" id="PF21105"/>
    </source>
</evidence>
<keyword evidence="4" id="KW-0560">Oxidoreductase</keyword>
<evidence type="ECO:0000256" key="5">
    <source>
        <dbReference type="ARBA" id="ARBA00023004"/>
    </source>
</evidence>
<feature type="domain" description="DyP dimeric alpha+beta barrel" evidence="6">
    <location>
        <begin position="9"/>
        <end position="125"/>
    </location>
</feature>
<dbReference type="InterPro" id="IPR006314">
    <property type="entry name" value="Dyp_peroxidase"/>
</dbReference>
<dbReference type="Pfam" id="PF21105">
    <property type="entry name" value="DyP_N"/>
    <property type="match status" value="1"/>
</dbReference>
<organism evidence="7 8">
    <name type="scientific">Jeongeupia chitinilytica</name>
    <dbReference type="NCBI Taxonomy" id="1041641"/>
    <lineage>
        <taxon>Bacteria</taxon>
        <taxon>Pseudomonadati</taxon>
        <taxon>Pseudomonadota</taxon>
        <taxon>Betaproteobacteria</taxon>
        <taxon>Neisseriales</taxon>
        <taxon>Chitinibacteraceae</taxon>
        <taxon>Jeongeupia</taxon>
    </lineage>
</organism>
<dbReference type="Proteomes" id="UP000604737">
    <property type="component" value="Unassembled WGS sequence"/>
</dbReference>
<comment type="caution">
    <text evidence="7">The sequence shown here is derived from an EMBL/GenBank/DDBJ whole genome shotgun (WGS) entry which is preliminary data.</text>
</comment>
<dbReference type="RefSeq" id="WP_189459319.1">
    <property type="nucleotide sequence ID" value="NZ_BMYO01000003.1"/>
</dbReference>